<dbReference type="STRING" id="89524.SAMN05444370_103294"/>
<evidence type="ECO:0000313" key="2">
    <source>
        <dbReference type="EMBL" id="SEA16276.1"/>
    </source>
</evidence>
<evidence type="ECO:0000313" key="3">
    <source>
        <dbReference type="Proteomes" id="UP000198703"/>
    </source>
</evidence>
<sequence length="145" mass="14447">MAACAPKADPAAGGLLSGVAGVAGGGYQARVDERQATVDDLGETEAAAARQAAEAEAQVAANAARIEALELDLARSRAAIRRALEAPATIAELPPAEAQAAADFLRQTSADRYAGLTPDARIAALSEAISGAAELADRLAAIGAL</sequence>
<gene>
    <name evidence="2" type="ORF">SAMN05444370_103294</name>
</gene>
<keyword evidence="3" id="KW-1185">Reference proteome</keyword>
<organism evidence="2 3">
    <name type="scientific">Rubrimonas cliftonensis</name>
    <dbReference type="NCBI Taxonomy" id="89524"/>
    <lineage>
        <taxon>Bacteria</taxon>
        <taxon>Pseudomonadati</taxon>
        <taxon>Pseudomonadota</taxon>
        <taxon>Alphaproteobacteria</taxon>
        <taxon>Rhodobacterales</taxon>
        <taxon>Paracoccaceae</taxon>
        <taxon>Rubrimonas</taxon>
    </lineage>
</organism>
<dbReference type="AlphaFoldDB" id="A0A1H3YXU4"/>
<accession>A0A1H3YXU4</accession>
<keyword evidence="1" id="KW-0175">Coiled coil</keyword>
<proteinExistence type="predicted"/>
<reference evidence="2 3" key="1">
    <citation type="submission" date="2016-10" db="EMBL/GenBank/DDBJ databases">
        <authorList>
            <person name="de Groot N.N."/>
        </authorList>
    </citation>
    <scope>NUCLEOTIDE SEQUENCE [LARGE SCALE GENOMIC DNA]</scope>
    <source>
        <strain evidence="2 3">DSM 15345</strain>
    </source>
</reference>
<dbReference type="Proteomes" id="UP000198703">
    <property type="component" value="Unassembled WGS sequence"/>
</dbReference>
<evidence type="ECO:0000256" key="1">
    <source>
        <dbReference type="SAM" id="Coils"/>
    </source>
</evidence>
<dbReference type="EMBL" id="FNQM01000003">
    <property type="protein sequence ID" value="SEA16276.1"/>
    <property type="molecule type" value="Genomic_DNA"/>
</dbReference>
<feature type="coiled-coil region" evidence="1">
    <location>
        <begin position="38"/>
        <end position="86"/>
    </location>
</feature>
<name>A0A1H3YXU4_9RHOB</name>
<protein>
    <submittedName>
        <fullName evidence="2">Uncharacterized protein</fullName>
    </submittedName>
</protein>